<evidence type="ECO:0000256" key="9">
    <source>
        <dbReference type="ARBA" id="ARBA00022884"/>
    </source>
</evidence>
<dbReference type="InterPro" id="IPR019307">
    <property type="entry name" value="RNA-bd_AU-1/RNase_E/G"/>
</dbReference>
<dbReference type="GO" id="GO:0046872">
    <property type="term" value="F:metal ion binding"/>
    <property type="evidence" value="ECO:0007669"/>
    <property type="project" value="UniProtKB-KW"/>
</dbReference>
<evidence type="ECO:0000256" key="3">
    <source>
        <dbReference type="ARBA" id="ARBA00022519"/>
    </source>
</evidence>
<comment type="cofactor">
    <cofactor evidence="1">
        <name>Mg(2+)</name>
        <dbReference type="ChEBI" id="CHEBI:18420"/>
    </cofactor>
</comment>
<dbReference type="Gene3D" id="2.40.50.140">
    <property type="entry name" value="Nucleic acid-binding proteins"/>
    <property type="match status" value="1"/>
</dbReference>
<comment type="caution">
    <text evidence="12">The sequence shown here is derived from an EMBL/GenBank/DDBJ whole genome shotgun (WGS) entry which is preliminary data.</text>
</comment>
<dbReference type="InterPro" id="IPR004659">
    <property type="entry name" value="RNase_E/G"/>
</dbReference>
<organism evidence="12 13">
    <name type="scientific">Pelagibius litoralis</name>
    <dbReference type="NCBI Taxonomy" id="374515"/>
    <lineage>
        <taxon>Bacteria</taxon>
        <taxon>Pseudomonadati</taxon>
        <taxon>Pseudomonadota</taxon>
        <taxon>Alphaproteobacteria</taxon>
        <taxon>Rhodospirillales</taxon>
        <taxon>Rhodovibrionaceae</taxon>
        <taxon>Pelagibius</taxon>
    </lineage>
</organism>
<keyword evidence="13" id="KW-1185">Reference proteome</keyword>
<keyword evidence="6" id="KW-0255">Endonuclease</keyword>
<dbReference type="GO" id="GO:0003723">
    <property type="term" value="F:RNA binding"/>
    <property type="evidence" value="ECO:0007669"/>
    <property type="project" value="UniProtKB-KW"/>
</dbReference>
<dbReference type="GO" id="GO:0016787">
    <property type="term" value="F:hydrolase activity"/>
    <property type="evidence" value="ECO:0007669"/>
    <property type="project" value="UniProtKB-KW"/>
</dbReference>
<evidence type="ECO:0000256" key="5">
    <source>
        <dbReference type="ARBA" id="ARBA00022723"/>
    </source>
</evidence>
<accession>A0A967F0M9</accession>
<dbReference type="PANTHER" id="PTHR30001:SF1">
    <property type="entry name" value="RIBONUCLEASE E_G-LIKE PROTEIN, CHLOROPLASTIC"/>
    <property type="match status" value="1"/>
</dbReference>
<evidence type="ECO:0000256" key="2">
    <source>
        <dbReference type="ARBA" id="ARBA00022475"/>
    </source>
</evidence>
<dbReference type="RefSeq" id="WP_167227847.1">
    <property type="nucleotide sequence ID" value="NZ_JAAQPH010000016.1"/>
</dbReference>
<name>A0A967F0M9_9PROT</name>
<keyword evidence="10" id="KW-0472">Membrane</keyword>
<evidence type="ECO:0000256" key="7">
    <source>
        <dbReference type="ARBA" id="ARBA00022801"/>
    </source>
</evidence>
<evidence type="ECO:0000256" key="10">
    <source>
        <dbReference type="ARBA" id="ARBA00023136"/>
    </source>
</evidence>
<evidence type="ECO:0000256" key="6">
    <source>
        <dbReference type="ARBA" id="ARBA00022759"/>
    </source>
</evidence>
<reference evidence="12" key="1">
    <citation type="submission" date="2020-03" db="EMBL/GenBank/DDBJ databases">
        <title>Genome of Pelagibius litoralis DSM 21314T.</title>
        <authorList>
            <person name="Wang G."/>
        </authorList>
    </citation>
    <scope>NUCLEOTIDE SEQUENCE</scope>
    <source>
        <strain evidence="12">DSM 21314</strain>
    </source>
</reference>
<dbReference type="GO" id="GO:0006364">
    <property type="term" value="P:rRNA processing"/>
    <property type="evidence" value="ECO:0007669"/>
    <property type="project" value="TreeGrafter"/>
</dbReference>
<dbReference type="InterPro" id="IPR012340">
    <property type="entry name" value="NA-bd_OB-fold"/>
</dbReference>
<gene>
    <name evidence="12" type="ORF">HBA54_19720</name>
</gene>
<dbReference type="AlphaFoldDB" id="A0A967F0M9"/>
<keyword evidence="4" id="KW-0540">Nuclease</keyword>
<dbReference type="InterPro" id="IPR003029">
    <property type="entry name" value="S1_domain"/>
</dbReference>
<dbReference type="GO" id="GO:0005737">
    <property type="term" value="C:cytoplasm"/>
    <property type="evidence" value="ECO:0007669"/>
    <property type="project" value="TreeGrafter"/>
</dbReference>
<keyword evidence="3" id="KW-0997">Cell inner membrane</keyword>
<proteinExistence type="predicted"/>
<evidence type="ECO:0000256" key="4">
    <source>
        <dbReference type="ARBA" id="ARBA00022722"/>
    </source>
</evidence>
<keyword evidence="7" id="KW-0378">Hydrolase</keyword>
<dbReference type="SUPFAM" id="SSF50249">
    <property type="entry name" value="Nucleic acid-binding proteins"/>
    <property type="match status" value="1"/>
</dbReference>
<keyword evidence="2" id="KW-1003">Cell membrane</keyword>
<evidence type="ECO:0000313" key="13">
    <source>
        <dbReference type="Proteomes" id="UP000761264"/>
    </source>
</evidence>
<dbReference type="Proteomes" id="UP000761264">
    <property type="component" value="Unassembled WGS sequence"/>
</dbReference>
<evidence type="ECO:0000313" key="12">
    <source>
        <dbReference type="EMBL" id="NIA70832.1"/>
    </source>
</evidence>
<keyword evidence="9" id="KW-0694">RNA-binding</keyword>
<dbReference type="GO" id="GO:0004540">
    <property type="term" value="F:RNA nuclease activity"/>
    <property type="evidence" value="ECO:0007669"/>
    <property type="project" value="InterPro"/>
</dbReference>
<evidence type="ECO:0000259" key="11">
    <source>
        <dbReference type="PROSITE" id="PS50126"/>
    </source>
</evidence>
<feature type="domain" description="S1 motif" evidence="11">
    <location>
        <begin position="39"/>
        <end position="103"/>
    </location>
</feature>
<dbReference type="PROSITE" id="PS50126">
    <property type="entry name" value="S1"/>
    <property type="match status" value="1"/>
</dbReference>
<keyword evidence="8" id="KW-0460">Magnesium</keyword>
<dbReference type="EMBL" id="JAAQPH010000016">
    <property type="protein sequence ID" value="NIA70832.1"/>
    <property type="molecule type" value="Genomic_DNA"/>
</dbReference>
<dbReference type="SMART" id="SM00316">
    <property type="entry name" value="S1"/>
    <property type="match status" value="1"/>
</dbReference>
<evidence type="ECO:0000256" key="8">
    <source>
        <dbReference type="ARBA" id="ARBA00022842"/>
    </source>
</evidence>
<sequence>MTAELIVSALPGEIRAAVLRDDVLEDLLVLRDGAPPQAGDLFLARVQRFDKGLEGAFVDLGLARPGLLPKREMAGPVPTEGTALPVKVLRAPAGGKGARVSAKVGAGAAELVAGQKAPARLADTMGPLVDLLRSADLGEVIADDVALLNRLKARAGDAAGFTLHAAATPLFEAFELEEQIEELLQPHADCPGGASLLIEPVRTLTAVDVNAGRHDGRGGAAAQAREVNLAAVPEIARQLRLRALSGLIVVDFLAMRSPEERKAVAAALREAVSGDPEPCQVFGLSPSGLLEMTRRRGRLPLHEVLCRPCGLGARGWEKTPETLAYEALRRLGADARGRPVSSMTLRVSPSVAAALKGGQGVEGAAGTSLPAALAAVEQRLGGPVSVVADPLVESYDLVLS</sequence>
<dbReference type="GO" id="GO:0004519">
    <property type="term" value="F:endonuclease activity"/>
    <property type="evidence" value="ECO:0007669"/>
    <property type="project" value="UniProtKB-KW"/>
</dbReference>
<keyword evidence="5" id="KW-0479">Metal-binding</keyword>
<dbReference type="PANTHER" id="PTHR30001">
    <property type="entry name" value="RIBONUCLEASE"/>
    <property type="match status" value="1"/>
</dbReference>
<protein>
    <recommendedName>
        <fullName evidence="11">S1 motif domain-containing protein</fullName>
    </recommendedName>
</protein>
<evidence type="ECO:0000256" key="1">
    <source>
        <dbReference type="ARBA" id="ARBA00001946"/>
    </source>
</evidence>
<dbReference type="Pfam" id="PF10150">
    <property type="entry name" value="RNase_E_G"/>
    <property type="match status" value="1"/>
</dbReference>